<evidence type="ECO:0000256" key="1">
    <source>
        <dbReference type="ARBA" id="ARBA00004141"/>
    </source>
</evidence>
<keyword evidence="11" id="KW-1185">Reference proteome</keyword>
<feature type="transmembrane region" description="Helical" evidence="9">
    <location>
        <begin position="173"/>
        <end position="192"/>
    </location>
</feature>
<dbReference type="Proteomes" id="UP000541181">
    <property type="component" value="Unassembled WGS sequence"/>
</dbReference>
<sequence>MDKLRGVLDFCIHHQTVLSYSFVSLLTAASEHIFSSVVFKCPCNSGNMLYGSIFLIVPAFILFLLGYVVNPKTWYLLTGVCSLDKRAICARYRRTLVLVTASASVAPVTWVAVALLGASFYECAASGNSLIKNIMCKDKGQQCQDLVAKIPCNPKFSEEVSKEALSLQAQSQLIGWLLIVVIMAIALISTCVKRCCSPVSYLQHKFQATYLKKEEEVFERKVQEHATRLAERNVDDFFGDTDPASFTTPSNTDWQNISLLYTFNPQKQYYSMLHAYVNEKRGSSNRVMQGDQNLLVSELVDETSARESGF</sequence>
<proteinExistence type="inferred from homology"/>
<feature type="transmembrane region" description="Helical" evidence="9">
    <location>
        <begin position="49"/>
        <end position="69"/>
    </location>
</feature>
<dbReference type="GO" id="GO:0005886">
    <property type="term" value="C:plasma membrane"/>
    <property type="evidence" value="ECO:0007669"/>
    <property type="project" value="TreeGrafter"/>
</dbReference>
<accession>A0A7K5H0I8</accession>
<dbReference type="GO" id="GO:1904669">
    <property type="term" value="P:ATP export"/>
    <property type="evidence" value="ECO:0007669"/>
    <property type="project" value="UniProtKB-ARBA"/>
</dbReference>
<keyword evidence="5 9" id="KW-1133">Transmembrane helix</keyword>
<evidence type="ECO:0000313" key="10">
    <source>
        <dbReference type="EMBL" id="NWS62643.1"/>
    </source>
</evidence>
<evidence type="ECO:0000256" key="2">
    <source>
        <dbReference type="ARBA" id="ARBA00008497"/>
    </source>
</evidence>
<evidence type="ECO:0000256" key="4">
    <source>
        <dbReference type="ARBA" id="ARBA00022692"/>
    </source>
</evidence>
<evidence type="ECO:0000256" key="5">
    <source>
        <dbReference type="ARBA" id="ARBA00022989"/>
    </source>
</evidence>
<evidence type="ECO:0000256" key="3">
    <source>
        <dbReference type="ARBA" id="ARBA00022448"/>
    </source>
</evidence>
<evidence type="ECO:0000256" key="6">
    <source>
        <dbReference type="ARBA" id="ARBA00023065"/>
    </source>
</evidence>
<dbReference type="EMBL" id="VZRC01000876">
    <property type="protein sequence ID" value="NWS62643.1"/>
    <property type="molecule type" value="Genomic_DNA"/>
</dbReference>
<evidence type="ECO:0000256" key="7">
    <source>
        <dbReference type="ARBA" id="ARBA00023136"/>
    </source>
</evidence>
<dbReference type="AlphaFoldDB" id="A0A7K5H0I8"/>
<comment type="caution">
    <text evidence="10">The sequence shown here is derived from an EMBL/GenBank/DDBJ whole genome shotgun (WGS) entry which is preliminary data.</text>
</comment>
<dbReference type="OrthoDB" id="5962981at2759"/>
<evidence type="ECO:0000313" key="11">
    <source>
        <dbReference type="Proteomes" id="UP000541181"/>
    </source>
</evidence>
<reference evidence="10 11" key="1">
    <citation type="submission" date="2019-09" db="EMBL/GenBank/DDBJ databases">
        <title>Bird 10,000 Genomes (B10K) Project - Family phase.</title>
        <authorList>
            <person name="Zhang G."/>
        </authorList>
    </citation>
    <scope>NUCLEOTIDE SEQUENCE [LARGE SCALE GENOMIC DNA]</scope>
    <source>
        <strain evidence="10">B10K-CU-031-22</strain>
    </source>
</reference>
<comment type="subcellular location">
    <subcellularLocation>
        <location evidence="1">Membrane</location>
        <topology evidence="1">Multi-pass membrane protein</topology>
    </subcellularLocation>
</comment>
<feature type="non-terminal residue" evidence="10">
    <location>
        <position position="1"/>
    </location>
</feature>
<dbReference type="GO" id="GO:0005261">
    <property type="term" value="F:monoatomic cation channel activity"/>
    <property type="evidence" value="ECO:0007669"/>
    <property type="project" value="TreeGrafter"/>
</dbReference>
<dbReference type="Pfam" id="PF14798">
    <property type="entry name" value="Ca_hom_mod"/>
    <property type="match status" value="1"/>
</dbReference>
<dbReference type="InterPro" id="IPR029569">
    <property type="entry name" value="CALHM"/>
</dbReference>
<feature type="transmembrane region" description="Helical" evidence="9">
    <location>
        <begin position="95"/>
        <end position="121"/>
    </location>
</feature>
<keyword evidence="3" id="KW-0813">Transport</keyword>
<evidence type="ECO:0000256" key="9">
    <source>
        <dbReference type="SAM" id="Phobius"/>
    </source>
</evidence>
<comment type="similarity">
    <text evidence="2">Belongs to the CALHM family.</text>
</comment>
<keyword evidence="4 9" id="KW-0812">Transmembrane</keyword>
<keyword evidence="8" id="KW-0407">Ion channel</keyword>
<keyword evidence="7 9" id="KW-0472">Membrane</keyword>
<feature type="transmembrane region" description="Helical" evidence="9">
    <location>
        <begin position="7"/>
        <end position="29"/>
    </location>
</feature>
<dbReference type="PANTHER" id="PTHR32261:SF4">
    <property type="entry name" value="CALCIUM HOMEOSTASIS MODULATOR PROTEIN 6"/>
    <property type="match status" value="1"/>
</dbReference>
<protein>
    <submittedName>
        <fullName evidence="10">CAHM6 protein</fullName>
    </submittedName>
</protein>
<keyword evidence="6" id="KW-0406">Ion transport</keyword>
<organism evidence="10 11">
    <name type="scientific">Chunga burmeisteri</name>
    <name type="common">Black-legged seriema</name>
    <dbReference type="NCBI Taxonomy" id="1352770"/>
    <lineage>
        <taxon>Eukaryota</taxon>
        <taxon>Metazoa</taxon>
        <taxon>Chordata</taxon>
        <taxon>Craniata</taxon>
        <taxon>Vertebrata</taxon>
        <taxon>Euteleostomi</taxon>
        <taxon>Archelosauria</taxon>
        <taxon>Archosauria</taxon>
        <taxon>Dinosauria</taxon>
        <taxon>Saurischia</taxon>
        <taxon>Theropoda</taxon>
        <taxon>Coelurosauria</taxon>
        <taxon>Aves</taxon>
        <taxon>Neognathae</taxon>
        <taxon>Neoaves</taxon>
        <taxon>Telluraves</taxon>
        <taxon>Australaves</taxon>
        <taxon>Cariamiformes</taxon>
        <taxon>Cariamidae</taxon>
        <taxon>Chunga</taxon>
    </lineage>
</organism>
<gene>
    <name evidence="10" type="primary">Calhm6</name>
    <name evidence="10" type="ORF">CHUBUR_R10126</name>
</gene>
<feature type="non-terminal residue" evidence="10">
    <location>
        <position position="310"/>
    </location>
</feature>
<name>A0A7K5H0I8_9AVES</name>
<evidence type="ECO:0000256" key="8">
    <source>
        <dbReference type="ARBA" id="ARBA00023303"/>
    </source>
</evidence>
<dbReference type="PANTHER" id="PTHR32261">
    <property type="entry name" value="CALCIUM HOMEOSTASIS MODULATOR PROTEIN"/>
    <property type="match status" value="1"/>
</dbReference>